<feature type="active site" description="Charge relay system" evidence="10">
    <location>
        <position position="76"/>
    </location>
</feature>
<dbReference type="GO" id="GO:0005524">
    <property type="term" value="F:ATP binding"/>
    <property type="evidence" value="ECO:0007669"/>
    <property type="project" value="UniProtKB-KW"/>
</dbReference>
<dbReference type="OrthoDB" id="8872210at2"/>
<evidence type="ECO:0000256" key="8">
    <source>
        <dbReference type="ARBA" id="ARBA00022917"/>
    </source>
</evidence>
<keyword evidence="8 10" id="KW-0648">Protein biosynthesis</keyword>
<dbReference type="EMBL" id="LM655252">
    <property type="protein sequence ID" value="CDZ16588.1"/>
    <property type="molecule type" value="Genomic_DNA"/>
</dbReference>
<dbReference type="NCBIfam" id="TIGR00132">
    <property type="entry name" value="gatA"/>
    <property type="match status" value="1"/>
</dbReference>
<accession>A0A078KEI2</accession>
<keyword evidence="13" id="KW-1185">Reference proteome</keyword>
<dbReference type="Proteomes" id="UP000032420">
    <property type="component" value="Chromosome I"/>
</dbReference>
<dbReference type="Gene3D" id="3.90.1300.10">
    <property type="entry name" value="Amidase signature (AS) domain"/>
    <property type="match status" value="1"/>
</dbReference>
<evidence type="ECO:0000256" key="10">
    <source>
        <dbReference type="HAMAP-Rule" id="MF_00120"/>
    </source>
</evidence>
<keyword evidence="6 10" id="KW-0547">Nucleotide-binding</keyword>
<feature type="active site" description="Charge relay system" evidence="10">
    <location>
        <position position="151"/>
    </location>
</feature>
<dbReference type="HAMAP" id="MF_00120">
    <property type="entry name" value="GatA"/>
    <property type="match status" value="1"/>
</dbReference>
<name>A0A078KEI2_9GAMM</name>
<gene>
    <name evidence="10 12" type="primary">gatA</name>
    <name evidence="12" type="ORF">CEM_347</name>
</gene>
<dbReference type="InterPro" id="IPR036928">
    <property type="entry name" value="AS_sf"/>
</dbReference>
<comment type="catalytic activity">
    <reaction evidence="9 10">
        <text>L-glutamyl-tRNA(Gln) + L-glutamine + ATP + H2O = L-glutaminyl-tRNA(Gln) + L-glutamate + ADP + phosphate + H(+)</text>
        <dbReference type="Rhea" id="RHEA:17521"/>
        <dbReference type="Rhea" id="RHEA-COMP:9681"/>
        <dbReference type="Rhea" id="RHEA-COMP:9684"/>
        <dbReference type="ChEBI" id="CHEBI:15377"/>
        <dbReference type="ChEBI" id="CHEBI:15378"/>
        <dbReference type="ChEBI" id="CHEBI:29985"/>
        <dbReference type="ChEBI" id="CHEBI:30616"/>
        <dbReference type="ChEBI" id="CHEBI:43474"/>
        <dbReference type="ChEBI" id="CHEBI:58359"/>
        <dbReference type="ChEBI" id="CHEBI:78520"/>
        <dbReference type="ChEBI" id="CHEBI:78521"/>
        <dbReference type="ChEBI" id="CHEBI:456216"/>
        <dbReference type="EC" id="6.3.5.7"/>
    </reaction>
</comment>
<dbReference type="PANTHER" id="PTHR11895">
    <property type="entry name" value="TRANSAMIDASE"/>
    <property type="match status" value="1"/>
</dbReference>
<dbReference type="GO" id="GO:0006412">
    <property type="term" value="P:translation"/>
    <property type="evidence" value="ECO:0007669"/>
    <property type="project" value="UniProtKB-UniRule"/>
</dbReference>
<evidence type="ECO:0000256" key="4">
    <source>
        <dbReference type="ARBA" id="ARBA00014428"/>
    </source>
</evidence>
<comment type="subunit">
    <text evidence="2 10">Heterotrimer of A, B and C subunits.</text>
</comment>
<dbReference type="PATRIC" id="fig|1495769.3.peg.309"/>
<comment type="similarity">
    <text evidence="1 10">Belongs to the amidase family. GatA subfamily.</text>
</comment>
<evidence type="ECO:0000256" key="9">
    <source>
        <dbReference type="ARBA" id="ARBA00047407"/>
    </source>
</evidence>
<feature type="active site" description="Acyl-ester intermediate" evidence="10">
    <location>
        <position position="175"/>
    </location>
</feature>
<evidence type="ECO:0000313" key="12">
    <source>
        <dbReference type="EMBL" id="CDZ16588.1"/>
    </source>
</evidence>
<dbReference type="PROSITE" id="PS00571">
    <property type="entry name" value="AMIDASES"/>
    <property type="match status" value="1"/>
</dbReference>
<dbReference type="InterPro" id="IPR004412">
    <property type="entry name" value="GatA"/>
</dbReference>
<dbReference type="GO" id="GO:0030956">
    <property type="term" value="C:glutamyl-tRNA(Gln) amidotransferase complex"/>
    <property type="evidence" value="ECO:0007669"/>
    <property type="project" value="InterPro"/>
</dbReference>
<evidence type="ECO:0000256" key="1">
    <source>
        <dbReference type="ARBA" id="ARBA00008069"/>
    </source>
</evidence>
<dbReference type="STRING" id="1495769.CEM_347"/>
<protein>
    <recommendedName>
        <fullName evidence="4 10">Glutamyl-tRNA(Gln) amidotransferase subunit A</fullName>
        <shortName evidence="10">Glu-ADT subunit A</shortName>
        <ecNumber evidence="3 10">6.3.5.7</ecNumber>
    </recommendedName>
</protein>
<evidence type="ECO:0000256" key="6">
    <source>
        <dbReference type="ARBA" id="ARBA00022741"/>
    </source>
</evidence>
<dbReference type="PANTHER" id="PTHR11895:SF151">
    <property type="entry name" value="GLUTAMYL-TRNA(GLN) AMIDOTRANSFERASE SUBUNIT A"/>
    <property type="match status" value="1"/>
</dbReference>
<dbReference type="InterPro" id="IPR023631">
    <property type="entry name" value="Amidase_dom"/>
</dbReference>
<organism evidence="12 13">
    <name type="scientific">Candidatus Johnevansia muelleri</name>
    <dbReference type="NCBI Taxonomy" id="1495769"/>
    <lineage>
        <taxon>Bacteria</taxon>
        <taxon>Pseudomonadati</taxon>
        <taxon>Pseudomonadota</taxon>
        <taxon>Gammaproteobacteria</taxon>
        <taxon>Candidatus Johnevansiales</taxon>
        <taxon>Candidatus Johnevansiaceae</taxon>
        <taxon>Candidatus Johnevansia</taxon>
    </lineage>
</organism>
<evidence type="ECO:0000256" key="5">
    <source>
        <dbReference type="ARBA" id="ARBA00022598"/>
    </source>
</evidence>
<evidence type="ECO:0000256" key="2">
    <source>
        <dbReference type="ARBA" id="ARBA00011123"/>
    </source>
</evidence>
<evidence type="ECO:0000313" key="13">
    <source>
        <dbReference type="Proteomes" id="UP000032420"/>
    </source>
</evidence>
<keyword evidence="12" id="KW-0808">Transferase</keyword>
<feature type="domain" description="Amidase" evidence="11">
    <location>
        <begin position="23"/>
        <end position="453"/>
    </location>
</feature>
<reference evidence="13" key="1">
    <citation type="submission" date="2014-07" db="EMBL/GenBank/DDBJ databases">
        <authorList>
            <person name="Santos-Garcia D."/>
        </authorList>
    </citation>
    <scope>NUCLEOTIDE SEQUENCE [LARGE SCALE GENOMIC DNA]</scope>
</reference>
<dbReference type="HOGENOM" id="CLU_009600_0_3_6"/>
<proteinExistence type="inferred from homology"/>
<evidence type="ECO:0000256" key="7">
    <source>
        <dbReference type="ARBA" id="ARBA00022840"/>
    </source>
</evidence>
<dbReference type="Pfam" id="PF01425">
    <property type="entry name" value="Amidase"/>
    <property type="match status" value="1"/>
</dbReference>
<comment type="function">
    <text evidence="10">Allows the formation of correctly charged Gln-tRNA(Gln) through the transamidation of misacylated Glu-tRNA(Gln) in organisms which lack glutaminyl-tRNA synthetase. The reaction takes place in the presence of glutamine and ATP through an activated gamma-phospho-Glu-tRNA(Gln).</text>
</comment>
<keyword evidence="5 10" id="KW-0436">Ligase</keyword>
<sequence length="479" mass="53371">MLNLTIKEIINGLNYGEFLSIDLIYYLLTRINLIDPEINSFITVTAEQAITDAHIADKIRKKGKANLLTGVPIAYKDTFCIEGVRTTCASKMLLNFKAPYTATVVNKLKKAGIICLGKTNMDEFSMGSSNESSYFGPVKNPCNLNLIPGGSSGGSAAAVAAGLVPAALGTDTGGSIRQPAAFCGITGIKPTYGRISRYGMIAYASSFDQCGPMAKTVEDCAILLNIMAGHDKYDSTSARSFVPNYIKNINNSIKGLKIGLPIEYFNKYLDKNMELVIREAINVYKSLGVNIIEVSLPYTQFSLPSYYVIAFAEAASNLARYDGVRFGYRSNKNVNFEDMYKITRSEGFGEEVKRRILIGTYMLSNKCYDIYYRKAQKIRRLIYEDFLNIFKKVQILICPTTNTQNSKMYLDDIYTISANLAGVPSINIPAGFINNNTVGLQLMAPHFHESLLLNIAHLFQKNTNWHKYYPKLKFIREKI</sequence>
<dbReference type="GO" id="GO:0050567">
    <property type="term" value="F:glutaminyl-tRNA synthase (glutamine-hydrolyzing) activity"/>
    <property type="evidence" value="ECO:0007669"/>
    <property type="project" value="UniProtKB-UniRule"/>
</dbReference>
<dbReference type="EC" id="6.3.5.7" evidence="3 10"/>
<keyword evidence="7 10" id="KW-0067">ATP-binding</keyword>
<dbReference type="GO" id="GO:0016740">
    <property type="term" value="F:transferase activity"/>
    <property type="evidence" value="ECO:0007669"/>
    <property type="project" value="UniProtKB-KW"/>
</dbReference>
<dbReference type="InterPro" id="IPR020556">
    <property type="entry name" value="Amidase_CS"/>
</dbReference>
<dbReference type="AlphaFoldDB" id="A0A078KEI2"/>
<dbReference type="InterPro" id="IPR000120">
    <property type="entry name" value="Amidase"/>
</dbReference>
<dbReference type="SUPFAM" id="SSF75304">
    <property type="entry name" value="Amidase signature (AS) enzymes"/>
    <property type="match status" value="1"/>
</dbReference>
<evidence type="ECO:0000259" key="11">
    <source>
        <dbReference type="Pfam" id="PF01425"/>
    </source>
</evidence>
<evidence type="ECO:0000256" key="3">
    <source>
        <dbReference type="ARBA" id="ARBA00012739"/>
    </source>
</evidence>
<dbReference type="KEGG" id="eme:CEM_347"/>